<dbReference type="InterPro" id="IPR036390">
    <property type="entry name" value="WH_DNA-bd_sf"/>
</dbReference>
<evidence type="ECO:0000313" key="1">
    <source>
        <dbReference type="EMBL" id="PVY67653.1"/>
    </source>
</evidence>
<dbReference type="InterPro" id="IPR036388">
    <property type="entry name" value="WH-like_DNA-bd_sf"/>
</dbReference>
<gene>
    <name evidence="1" type="ORF">C7440_0036</name>
</gene>
<reference evidence="1 2" key="1">
    <citation type="submission" date="2018-04" db="EMBL/GenBank/DDBJ databases">
        <title>Genomic Encyclopedia of Type Strains, Phase IV (KMG-IV): sequencing the most valuable type-strain genomes for metagenomic binning, comparative biology and taxonomic classification.</title>
        <authorList>
            <person name="Goeker M."/>
        </authorList>
    </citation>
    <scope>NUCLEOTIDE SEQUENCE [LARGE SCALE GENOMIC DNA]</scope>
    <source>
        <strain evidence="1 2">DSM 10065</strain>
    </source>
</reference>
<name>A0A2U1CP38_9BURK</name>
<dbReference type="EMBL" id="QEKO01000001">
    <property type="protein sequence ID" value="PVY67653.1"/>
    <property type="molecule type" value="Genomic_DNA"/>
</dbReference>
<dbReference type="SUPFAM" id="SSF46785">
    <property type="entry name" value="Winged helix' DNA-binding domain"/>
    <property type="match status" value="1"/>
</dbReference>
<dbReference type="STRING" id="1231391.GCA_000308195_01668"/>
<comment type="caution">
    <text evidence="1">The sequence shown here is derived from an EMBL/GenBank/DDBJ whole genome shotgun (WGS) entry which is preliminary data.</text>
</comment>
<dbReference type="Gene3D" id="1.25.40.10">
    <property type="entry name" value="Tetratricopeptide repeat domain"/>
    <property type="match status" value="1"/>
</dbReference>
<dbReference type="Proteomes" id="UP000246145">
    <property type="component" value="Unassembled WGS sequence"/>
</dbReference>
<proteinExistence type="predicted"/>
<dbReference type="Gene3D" id="1.10.10.10">
    <property type="entry name" value="Winged helix-like DNA-binding domain superfamily/Winged helix DNA-binding domain"/>
    <property type="match status" value="1"/>
</dbReference>
<sequence>MPPCGTTVLPPGENLDGGGTIVACHAWRVKSNIGLSAIKRGRELGTNGMDPLISAAARALASGSPLDALNLVALRDDADALALRGIALSQLGDLARARVLIRRAARSFGPRNPKARARCIVAEAEIALVSRDVAWPGKMLHAARITLQAQGDHANAEQARYISARRLLLLGRLDEAQHLLDEAQPDIAPPALKSTHELIAAGIAMRRGRADMAHAALGRAATAAGQSGIPALMAEVRQAQKELDAPVARLFLHGLERKLRLAEVQALHESEMLVVDACRNALWRLDNTVPLATRPVLFGLARMLGEAWPRDVSRDALIAKVFRMKIADETHRARLRVEIGRLRKLLAPVAEIHTTPRGFLLKPLHSSEVGVLARPHETEHGAILALLADGESWPSSALALALNVSQRSVQRALDTLAASGQAQSQGRGPARRWMSSPLPGFTTSLLLSLPLAVD</sequence>
<keyword evidence="2" id="KW-1185">Reference proteome</keyword>
<dbReference type="InterPro" id="IPR011990">
    <property type="entry name" value="TPR-like_helical_dom_sf"/>
</dbReference>
<evidence type="ECO:0000313" key="2">
    <source>
        <dbReference type="Proteomes" id="UP000246145"/>
    </source>
</evidence>
<evidence type="ECO:0008006" key="3">
    <source>
        <dbReference type="Google" id="ProtNLM"/>
    </source>
</evidence>
<protein>
    <recommendedName>
        <fullName evidence="3">HTH domain-containing protein</fullName>
    </recommendedName>
</protein>
<accession>A0A2U1CP38</accession>
<organism evidence="1 2">
    <name type="scientific">Pusillimonas noertemannii</name>
    <dbReference type="NCBI Taxonomy" id="305977"/>
    <lineage>
        <taxon>Bacteria</taxon>
        <taxon>Pseudomonadati</taxon>
        <taxon>Pseudomonadota</taxon>
        <taxon>Betaproteobacteria</taxon>
        <taxon>Burkholderiales</taxon>
        <taxon>Alcaligenaceae</taxon>
        <taxon>Pusillimonas</taxon>
    </lineage>
</organism>
<dbReference type="AlphaFoldDB" id="A0A2U1CP38"/>